<dbReference type="InterPro" id="IPR000847">
    <property type="entry name" value="LysR_HTH_N"/>
</dbReference>
<feature type="domain" description="HTH lysR-type" evidence="5">
    <location>
        <begin position="1"/>
        <end position="58"/>
    </location>
</feature>
<dbReference type="GO" id="GO:0000976">
    <property type="term" value="F:transcription cis-regulatory region binding"/>
    <property type="evidence" value="ECO:0007669"/>
    <property type="project" value="TreeGrafter"/>
</dbReference>
<evidence type="ECO:0000259" key="5">
    <source>
        <dbReference type="PROSITE" id="PS50931"/>
    </source>
</evidence>
<evidence type="ECO:0000256" key="1">
    <source>
        <dbReference type="ARBA" id="ARBA00009437"/>
    </source>
</evidence>
<dbReference type="PROSITE" id="PS50931">
    <property type="entry name" value="HTH_LYSR"/>
    <property type="match status" value="1"/>
</dbReference>
<evidence type="ECO:0000256" key="3">
    <source>
        <dbReference type="ARBA" id="ARBA00023125"/>
    </source>
</evidence>
<organism evidence="6 7">
    <name type="scientific">Brevibacillus panacihumi</name>
    <dbReference type="NCBI Taxonomy" id="497735"/>
    <lineage>
        <taxon>Bacteria</taxon>
        <taxon>Bacillati</taxon>
        <taxon>Bacillota</taxon>
        <taxon>Bacilli</taxon>
        <taxon>Bacillales</taxon>
        <taxon>Paenibacillaceae</taxon>
        <taxon>Brevibacillus</taxon>
    </lineage>
</organism>
<dbReference type="Gene3D" id="1.10.10.10">
    <property type="entry name" value="Winged helix-like DNA-binding domain superfamily/Winged helix DNA-binding domain"/>
    <property type="match status" value="1"/>
</dbReference>
<dbReference type="SUPFAM" id="SSF46785">
    <property type="entry name" value="Winged helix' DNA-binding domain"/>
    <property type="match status" value="1"/>
</dbReference>
<dbReference type="PANTHER" id="PTHR30126:SF40">
    <property type="entry name" value="HTH-TYPE TRANSCRIPTIONAL REGULATOR GLTR"/>
    <property type="match status" value="1"/>
</dbReference>
<proteinExistence type="inferred from homology"/>
<dbReference type="InterPro" id="IPR005119">
    <property type="entry name" value="LysR_subst-bd"/>
</dbReference>
<keyword evidence="3" id="KW-0238">DNA-binding</keyword>
<gene>
    <name evidence="6" type="ORF">EDM58_12695</name>
</gene>
<comment type="caution">
    <text evidence="6">The sequence shown here is derived from an EMBL/GenBank/DDBJ whole genome shotgun (WGS) entry which is preliminary data.</text>
</comment>
<dbReference type="Pfam" id="PF03466">
    <property type="entry name" value="LysR_substrate"/>
    <property type="match status" value="1"/>
</dbReference>
<accession>A0A3M8CQI7</accession>
<dbReference type="Gene3D" id="3.40.190.10">
    <property type="entry name" value="Periplasmic binding protein-like II"/>
    <property type="match status" value="2"/>
</dbReference>
<dbReference type="RefSeq" id="WP_122913663.1">
    <property type="nucleotide sequence ID" value="NZ_RHHT01000027.1"/>
</dbReference>
<dbReference type="GO" id="GO:0003700">
    <property type="term" value="F:DNA-binding transcription factor activity"/>
    <property type="evidence" value="ECO:0007669"/>
    <property type="project" value="InterPro"/>
</dbReference>
<evidence type="ECO:0000313" key="7">
    <source>
        <dbReference type="Proteomes" id="UP000281915"/>
    </source>
</evidence>
<dbReference type="SUPFAM" id="SSF53850">
    <property type="entry name" value="Periplasmic binding protein-like II"/>
    <property type="match status" value="1"/>
</dbReference>
<dbReference type="Proteomes" id="UP000281915">
    <property type="component" value="Unassembled WGS sequence"/>
</dbReference>
<comment type="similarity">
    <text evidence="1">Belongs to the LysR transcriptional regulatory family.</text>
</comment>
<evidence type="ECO:0000256" key="2">
    <source>
        <dbReference type="ARBA" id="ARBA00023015"/>
    </source>
</evidence>
<keyword evidence="2" id="KW-0805">Transcription regulation</keyword>
<protein>
    <submittedName>
        <fullName evidence="6">LysR family transcriptional regulator</fullName>
    </submittedName>
</protein>
<sequence length="296" mass="33458">MNLHALRIFVQVASAESVTQAAQALAISQPAVTAQIRKLEQELGLTLVSAQGRGIALTHEGRFLYEKARRIFDWEKELEAQVAQVKEGSIGKLRIASTFLPAHYLLPAWLAAYKTRYEHVEVEMRSGNSQQSIERLLRCQADLAIITNESWDDRPIRLQHMTDVFYWFIVPPAHPFAGREVTLGELVQEPFLLREKGSSTRERLFALCREHGVQPPKVGLQYHGLVESIQSVRAGYGTMLAPEPAVKELVARGEVGRVYLPQIEIKRPVYLCQRDDGDTPLPAVTRFLMMLEKTMD</sequence>
<dbReference type="PANTHER" id="PTHR30126">
    <property type="entry name" value="HTH-TYPE TRANSCRIPTIONAL REGULATOR"/>
    <property type="match status" value="1"/>
</dbReference>
<evidence type="ECO:0000256" key="4">
    <source>
        <dbReference type="ARBA" id="ARBA00023163"/>
    </source>
</evidence>
<dbReference type="PRINTS" id="PR00039">
    <property type="entry name" value="HTHLYSR"/>
</dbReference>
<dbReference type="InterPro" id="IPR036390">
    <property type="entry name" value="WH_DNA-bd_sf"/>
</dbReference>
<dbReference type="FunFam" id="1.10.10.10:FF:000001">
    <property type="entry name" value="LysR family transcriptional regulator"/>
    <property type="match status" value="1"/>
</dbReference>
<reference evidence="6 7" key="1">
    <citation type="submission" date="2018-10" db="EMBL/GenBank/DDBJ databases">
        <title>Phylogenomics of Brevibacillus.</title>
        <authorList>
            <person name="Dunlap C."/>
        </authorList>
    </citation>
    <scope>NUCLEOTIDE SEQUENCE [LARGE SCALE GENOMIC DNA]</scope>
    <source>
        <strain evidence="6 7">JCM 15085</strain>
    </source>
</reference>
<dbReference type="Pfam" id="PF00126">
    <property type="entry name" value="HTH_1"/>
    <property type="match status" value="1"/>
</dbReference>
<name>A0A3M8CQI7_9BACL</name>
<dbReference type="AlphaFoldDB" id="A0A3M8CQI7"/>
<dbReference type="InterPro" id="IPR036388">
    <property type="entry name" value="WH-like_DNA-bd_sf"/>
</dbReference>
<keyword evidence="4" id="KW-0804">Transcription</keyword>
<dbReference type="EMBL" id="RHHT01000027">
    <property type="protein sequence ID" value="RNB77868.1"/>
    <property type="molecule type" value="Genomic_DNA"/>
</dbReference>
<evidence type="ECO:0000313" key="6">
    <source>
        <dbReference type="EMBL" id="RNB77868.1"/>
    </source>
</evidence>